<reference evidence="1 2" key="1">
    <citation type="submission" date="2018-08" db="EMBL/GenBank/DDBJ databases">
        <title>Genomic Encyclopedia of Type Strains, Phase IV (KMG-IV): sequencing the most valuable type-strain genomes for metagenomic binning, comparative biology and taxonomic classification.</title>
        <authorList>
            <person name="Goeker M."/>
        </authorList>
    </citation>
    <scope>NUCLEOTIDE SEQUENCE [LARGE SCALE GENOMIC DNA]</scope>
    <source>
        <strain evidence="1 2">DSM 26022</strain>
    </source>
</reference>
<keyword evidence="2" id="KW-1185">Reference proteome</keyword>
<dbReference type="EMBL" id="QUNR01000006">
    <property type="protein sequence ID" value="REH35856.1"/>
    <property type="molecule type" value="Genomic_DNA"/>
</dbReference>
<comment type="caution">
    <text evidence="1">The sequence shown here is derived from an EMBL/GenBank/DDBJ whole genome shotgun (WGS) entry which is preliminary data.</text>
</comment>
<dbReference type="Proteomes" id="UP000256774">
    <property type="component" value="Unassembled WGS sequence"/>
</dbReference>
<evidence type="ECO:0000313" key="2">
    <source>
        <dbReference type="Proteomes" id="UP000256774"/>
    </source>
</evidence>
<accession>A0A3E0H231</accession>
<name>A0A3E0H231_9GAMM</name>
<evidence type="ECO:0000313" key="1">
    <source>
        <dbReference type="EMBL" id="REH35856.1"/>
    </source>
</evidence>
<gene>
    <name evidence="1" type="ORF">DFR26_2187</name>
</gene>
<proteinExistence type="predicted"/>
<organism evidence="1 2">
    <name type="scientific">Paraperlucidibaca baekdonensis</name>
    <dbReference type="NCBI Taxonomy" id="748120"/>
    <lineage>
        <taxon>Bacteria</taxon>
        <taxon>Pseudomonadati</taxon>
        <taxon>Pseudomonadota</taxon>
        <taxon>Gammaproteobacteria</taxon>
        <taxon>Moraxellales</taxon>
        <taxon>Moraxellaceae</taxon>
        <taxon>Paraperlucidibaca</taxon>
    </lineage>
</organism>
<dbReference type="AlphaFoldDB" id="A0A3E0H231"/>
<protein>
    <submittedName>
        <fullName evidence="1">Uncharacterized protein</fullName>
    </submittedName>
</protein>
<sequence length="134" mass="15708">MCSGIEYQGEMHLWSDPEVRLPVQLKNGDLSWLRWGARHGIESPFFQGPCARLESIQMGKWNRFNPMAVKIPMDRYMERDAKNKPYWVKTEPEQVLQGLVATWQGEQRIYVVTVETPAEFQHVQPRWPRVIGPN</sequence>